<proteinExistence type="predicted"/>
<dbReference type="EMBL" id="AHNR02000014">
    <property type="protein sequence ID" value="EKR56405.1"/>
    <property type="molecule type" value="Genomic_DNA"/>
</dbReference>
<accession>A0A0E2D8K0</accession>
<dbReference type="AlphaFoldDB" id="A0A0E2D8K0"/>
<sequence>MRLEDFVAKLISLGFSVSPLPPYSIAKGNKKFWIYIEKQISEKEIVYLPLSFYNVDYKFTESLLSSYGRTLKLSERWWEN</sequence>
<reference evidence="1 2" key="1">
    <citation type="submission" date="2012-10" db="EMBL/GenBank/DDBJ databases">
        <authorList>
            <person name="Harkins D.M."/>
            <person name="Durkin A.S."/>
            <person name="Brinkac L.M."/>
            <person name="Haft D.H."/>
            <person name="Selengut J.D."/>
            <person name="Sanka R."/>
            <person name="DePew J."/>
            <person name="Purushe J."/>
            <person name="Chanthongthip A."/>
            <person name="Lattana O."/>
            <person name="Phetsouvanh R."/>
            <person name="Newton P.N."/>
            <person name="Vinetz J.M."/>
            <person name="Sutton G.G."/>
            <person name="Nierman W.C."/>
            <person name="Fouts D.E."/>
        </authorList>
    </citation>
    <scope>NUCLEOTIDE SEQUENCE [LARGE SCALE GENOMIC DNA]</scope>
    <source>
        <strain evidence="1 2">UI 12758</strain>
    </source>
</reference>
<name>A0A0E2D8K0_LEPIR</name>
<gene>
    <name evidence="1" type="ORF">LEP1GSC105_4273</name>
</gene>
<protein>
    <submittedName>
        <fullName evidence="1">Uncharacterized protein</fullName>
    </submittedName>
</protein>
<comment type="caution">
    <text evidence="1">The sequence shown here is derived from an EMBL/GenBank/DDBJ whole genome shotgun (WGS) entry which is preliminary data.</text>
</comment>
<dbReference type="Proteomes" id="UP000001340">
    <property type="component" value="Unassembled WGS sequence"/>
</dbReference>
<organism evidence="1 2">
    <name type="scientific">Leptospira interrogans str. UI 12758</name>
    <dbReference type="NCBI Taxonomy" id="1049938"/>
    <lineage>
        <taxon>Bacteria</taxon>
        <taxon>Pseudomonadati</taxon>
        <taxon>Spirochaetota</taxon>
        <taxon>Spirochaetia</taxon>
        <taxon>Leptospirales</taxon>
        <taxon>Leptospiraceae</taxon>
        <taxon>Leptospira</taxon>
    </lineage>
</organism>
<evidence type="ECO:0000313" key="1">
    <source>
        <dbReference type="EMBL" id="EKR56405.1"/>
    </source>
</evidence>
<evidence type="ECO:0000313" key="2">
    <source>
        <dbReference type="Proteomes" id="UP000001340"/>
    </source>
</evidence>